<keyword evidence="3" id="KW-1185">Reference proteome</keyword>
<evidence type="ECO:0000313" key="2">
    <source>
        <dbReference type="EMBL" id="AUN29407.1"/>
    </source>
</evidence>
<protein>
    <submittedName>
        <fullName evidence="2">Uncharacterized protein</fullName>
    </submittedName>
</protein>
<dbReference type="SUPFAM" id="SSF53955">
    <property type="entry name" value="Lysozyme-like"/>
    <property type="match status" value="1"/>
</dbReference>
<evidence type="ECO:0000256" key="1">
    <source>
        <dbReference type="SAM" id="MobiDB-lite"/>
    </source>
</evidence>
<dbReference type="EMBL" id="CP025611">
    <property type="protein sequence ID" value="AUN29407.1"/>
    <property type="molecule type" value="Genomic_DNA"/>
</dbReference>
<feature type="region of interest" description="Disordered" evidence="1">
    <location>
        <begin position="262"/>
        <end position="312"/>
    </location>
</feature>
<dbReference type="Proteomes" id="UP000234752">
    <property type="component" value="Chromosome eg_1"/>
</dbReference>
<reference evidence="2 3" key="1">
    <citation type="submission" date="2017-12" db="EMBL/GenBank/DDBJ databases">
        <title>Genomes of bacteria within cyanobacterial aggregates.</title>
        <authorList>
            <person name="Cai H."/>
        </authorList>
    </citation>
    <scope>NUCLEOTIDE SEQUENCE [LARGE SCALE GENOMIC DNA]</scope>
    <source>
        <strain evidence="2 3">TH16</strain>
    </source>
</reference>
<organism evidence="2 3">
    <name type="scientific">Niveispirillum cyanobacteriorum</name>
    <dbReference type="NCBI Taxonomy" id="1612173"/>
    <lineage>
        <taxon>Bacteria</taxon>
        <taxon>Pseudomonadati</taxon>
        <taxon>Pseudomonadota</taxon>
        <taxon>Alphaproteobacteria</taxon>
        <taxon>Rhodospirillales</taxon>
        <taxon>Azospirillaceae</taxon>
        <taxon>Niveispirillum</taxon>
    </lineage>
</organism>
<name>A0A2K9N8I7_9PROT</name>
<sequence>MNSNLNLLNQGSVAETKGNARNAPAHVVRAVQQASAATGVDFAYLMDKAGVESGYRTDIKASTSSATGLFQFTEGTWLNMVEQHGAKYGLGVYADKINNGSVSDPQTRKEILNLRKDPRLSAIFAAELANDNKTHLENELGRPVGNTELYMAHFLGAGGAAKFLKAMDKNPNQPAANLLPDAAKANLNVFYDGTRPKSVGQIFDNFAAKFDDAPAQFAGSTTLGTIQPADTSSQPWLTGMRSAVSGKEPISTFTIMMLDSLAVPSDDEEEKKRSTGSGARDSDEGDQSSGKATNGYGMKVGPNLSAGSLIAA</sequence>
<dbReference type="Gene3D" id="1.10.530.10">
    <property type="match status" value="1"/>
</dbReference>
<gene>
    <name evidence="2" type="ORF">C0V82_03510</name>
</gene>
<evidence type="ECO:0000313" key="3">
    <source>
        <dbReference type="Proteomes" id="UP000234752"/>
    </source>
</evidence>
<dbReference type="AlphaFoldDB" id="A0A2K9N8I7"/>
<dbReference type="InterPro" id="IPR023346">
    <property type="entry name" value="Lysozyme-like_dom_sf"/>
</dbReference>
<dbReference type="OrthoDB" id="8477976at2"/>
<proteinExistence type="predicted"/>
<accession>A0A2K9N8I7</accession>
<dbReference type="RefSeq" id="WP_102111142.1">
    <property type="nucleotide sequence ID" value="NZ_BMGN01000004.1"/>
</dbReference>
<dbReference type="KEGG" id="ncb:C0V82_03510"/>